<reference evidence="1 2" key="1">
    <citation type="submission" date="2018-09" db="EMBL/GenBank/DDBJ databases">
        <authorList>
            <person name="Zhu H."/>
        </authorList>
    </citation>
    <scope>NUCLEOTIDE SEQUENCE [LARGE SCALE GENOMIC DNA]</scope>
    <source>
        <strain evidence="1 2">K1W22B-8</strain>
    </source>
</reference>
<dbReference type="RefSeq" id="WP_119775715.1">
    <property type="nucleotide sequence ID" value="NZ_QYUK01000008.1"/>
</dbReference>
<dbReference type="Proteomes" id="UP000284605">
    <property type="component" value="Unassembled WGS sequence"/>
</dbReference>
<dbReference type="PANTHER" id="PTHR48100:SF1">
    <property type="entry name" value="HISTIDINE PHOSPHATASE FAMILY PROTEIN-RELATED"/>
    <property type="match status" value="1"/>
</dbReference>
<gene>
    <name evidence="1" type="ORF">D3874_01530</name>
</gene>
<dbReference type="EMBL" id="QYUK01000008">
    <property type="protein sequence ID" value="RJF94545.1"/>
    <property type="molecule type" value="Genomic_DNA"/>
</dbReference>
<keyword evidence="2" id="KW-1185">Reference proteome</keyword>
<name>A0A418WTJ2_9PROT</name>
<dbReference type="InterPro" id="IPR013078">
    <property type="entry name" value="His_Pase_superF_clade-1"/>
</dbReference>
<dbReference type="InterPro" id="IPR029033">
    <property type="entry name" value="His_PPase_superfam"/>
</dbReference>
<dbReference type="SUPFAM" id="SSF53254">
    <property type="entry name" value="Phosphoglycerate mutase-like"/>
    <property type="match status" value="1"/>
</dbReference>
<dbReference type="GO" id="GO:0016791">
    <property type="term" value="F:phosphatase activity"/>
    <property type="evidence" value="ECO:0007669"/>
    <property type="project" value="TreeGrafter"/>
</dbReference>
<dbReference type="GO" id="GO:0005737">
    <property type="term" value="C:cytoplasm"/>
    <property type="evidence" value="ECO:0007669"/>
    <property type="project" value="TreeGrafter"/>
</dbReference>
<evidence type="ECO:0000313" key="1">
    <source>
        <dbReference type="EMBL" id="RJF94545.1"/>
    </source>
</evidence>
<dbReference type="PANTHER" id="PTHR48100">
    <property type="entry name" value="BROAD-SPECIFICITY PHOSPHATASE YOR283W-RELATED"/>
    <property type="match status" value="1"/>
</dbReference>
<sequence>MFPIDPAANRRRIYLLRHAEAAYIDDAGRRTTDSRQVPLTTRGRAEAEAMRQALADIAFDRAVVSGLPRTRETAGIVLTGRVAPAVEVMPAFEEIAPGHFKDMDPATLFDDFTQGLTRAATRPESRFLGGERFDDFAARVVPAFEALAVSPGWKTLLMVAHGGTNLAALGWAAGIGLQSFAAFEQDSGCMNVIDLDVVEARVVRKLVRVVNHTPTSPVKHGLILTTMETMLKAFAAAKD</sequence>
<evidence type="ECO:0000313" key="2">
    <source>
        <dbReference type="Proteomes" id="UP000284605"/>
    </source>
</evidence>
<dbReference type="InterPro" id="IPR050275">
    <property type="entry name" value="PGM_Phosphatase"/>
</dbReference>
<accession>A0A418WTJ2</accession>
<dbReference type="AlphaFoldDB" id="A0A418WTJ2"/>
<protein>
    <submittedName>
        <fullName evidence="1">Histidine phosphatase family protein</fullName>
    </submittedName>
</protein>
<organism evidence="1 2">
    <name type="scientific">Oleomonas cavernae</name>
    <dbReference type="NCBI Taxonomy" id="2320859"/>
    <lineage>
        <taxon>Bacteria</taxon>
        <taxon>Pseudomonadati</taxon>
        <taxon>Pseudomonadota</taxon>
        <taxon>Alphaproteobacteria</taxon>
        <taxon>Acetobacterales</taxon>
        <taxon>Acetobacteraceae</taxon>
        <taxon>Oleomonas</taxon>
    </lineage>
</organism>
<dbReference type="SMART" id="SM00855">
    <property type="entry name" value="PGAM"/>
    <property type="match status" value="1"/>
</dbReference>
<dbReference type="Gene3D" id="3.40.50.1240">
    <property type="entry name" value="Phosphoglycerate mutase-like"/>
    <property type="match status" value="1"/>
</dbReference>
<proteinExistence type="predicted"/>
<dbReference type="Pfam" id="PF00300">
    <property type="entry name" value="His_Phos_1"/>
    <property type="match status" value="1"/>
</dbReference>
<dbReference type="CDD" id="cd07067">
    <property type="entry name" value="HP_PGM_like"/>
    <property type="match status" value="1"/>
</dbReference>
<comment type="caution">
    <text evidence="1">The sequence shown here is derived from an EMBL/GenBank/DDBJ whole genome shotgun (WGS) entry which is preliminary data.</text>
</comment>
<dbReference type="OrthoDB" id="8347407at2"/>